<feature type="binding site" evidence="5">
    <location>
        <position position="240"/>
    </location>
    <ligand>
        <name>NAD(+)</name>
        <dbReference type="ChEBI" id="CHEBI:57540"/>
    </ligand>
</feature>
<dbReference type="NCBIfam" id="NF001309">
    <property type="entry name" value="PRK00257.1"/>
    <property type="match status" value="1"/>
</dbReference>
<dbReference type="STRING" id="1642646.ING2E5A_1462"/>
<keyword evidence="2 5" id="KW-0560">Oxidoreductase</keyword>
<dbReference type="GO" id="GO:0046983">
    <property type="term" value="F:protein dimerization activity"/>
    <property type="evidence" value="ECO:0007669"/>
    <property type="project" value="InterPro"/>
</dbReference>
<dbReference type="InterPro" id="IPR036291">
    <property type="entry name" value="NAD(P)-bd_dom_sf"/>
</dbReference>
<protein>
    <recommendedName>
        <fullName evidence="5">Erythronate-4-phosphate dehydrogenase</fullName>
        <ecNumber evidence="5">1.1.1.290</ecNumber>
    </recommendedName>
</protein>
<evidence type="ECO:0000259" key="7">
    <source>
        <dbReference type="Pfam" id="PF02826"/>
    </source>
</evidence>
<dbReference type="GO" id="GO:0008615">
    <property type="term" value="P:pyridoxine biosynthetic process"/>
    <property type="evidence" value="ECO:0007669"/>
    <property type="project" value="UniProtKB-UniRule"/>
</dbReference>
<feature type="binding site" evidence="5">
    <location>
        <position position="66"/>
    </location>
    <ligand>
        <name>substrate</name>
    </ligand>
</feature>
<dbReference type="CDD" id="cd12158">
    <property type="entry name" value="ErythrP_dh"/>
    <property type="match status" value="1"/>
</dbReference>
<feature type="domain" description="D-isomer specific 2-hydroxyacid dehydrogenase NAD-binding" evidence="7">
    <location>
        <begin position="112"/>
        <end position="264"/>
    </location>
</feature>
<evidence type="ECO:0000313" key="9">
    <source>
        <dbReference type="EMBL" id="SCM57688.1"/>
    </source>
</evidence>
<keyword evidence="10" id="KW-1185">Reference proteome</keyword>
<dbReference type="InterPro" id="IPR006140">
    <property type="entry name" value="D-isomer_DH_NAD-bd"/>
</dbReference>
<comment type="function">
    <text evidence="5">Catalyzes the oxidation of erythronate-4-phosphate to 3-hydroxy-2-oxo-4-phosphonooxybutanoate.</text>
</comment>
<dbReference type="AlphaFoldDB" id="A0A1G4G6X3"/>
<sequence>MKILADAHIPYLKGVAEQFGEVEYLPGNQFTKQAISGKDALIVRTVTHFGKEILEGTNVKLICSATIGFDHIDTAYCDANGIAWRTAPGCNANSVEQYITASLLYLADKYRFRLEDKTIGIIGVGNVGSKVEAACRKLGMRVLLNDPPREEKEYGQNEGDREKSIFVDLETVKEQADIITLHTPLTKSGKYKTYHLADTNFFNTLRKRPFIINSCRGSVVDNPAMKAALKTGRIAGAVIDCWENEPEIDRELLQMADIATPHIAGYSADGKWTATRMSLENLNSFFAAGIYPIRLMPLPEPHDPVIDLTEIEPDKQLAYAVWHSYNPMEETANLKADPDKFYWFRSNYPLRREYGAYYLKNANPKIAPLLEQLGFCFLKNS</sequence>
<evidence type="ECO:0000256" key="5">
    <source>
        <dbReference type="HAMAP-Rule" id="MF_01825"/>
    </source>
</evidence>
<dbReference type="Pfam" id="PF02826">
    <property type="entry name" value="2-Hacid_dh_C"/>
    <property type="match status" value="1"/>
</dbReference>
<dbReference type="InterPro" id="IPR050418">
    <property type="entry name" value="D-iso_2-hydroxyacid_DH_PdxB"/>
</dbReference>
<dbReference type="GO" id="GO:0033711">
    <property type="term" value="F:4-phosphoerythronate dehydrogenase activity"/>
    <property type="evidence" value="ECO:0007669"/>
    <property type="project" value="UniProtKB-EC"/>
</dbReference>
<feature type="active site" evidence="5">
    <location>
        <position position="216"/>
    </location>
</feature>
<evidence type="ECO:0000256" key="2">
    <source>
        <dbReference type="ARBA" id="ARBA00023002"/>
    </source>
</evidence>
<dbReference type="InterPro" id="IPR038251">
    <property type="entry name" value="PdxB_dimer_sf"/>
</dbReference>
<dbReference type="KEGG" id="pmuc:ING2E5A_1462"/>
<feature type="binding site" evidence="5">
    <location>
        <position position="45"/>
    </location>
    <ligand>
        <name>substrate</name>
    </ligand>
</feature>
<dbReference type="Pfam" id="PF00389">
    <property type="entry name" value="2-Hacid_dh"/>
    <property type="match status" value="1"/>
</dbReference>
<dbReference type="GO" id="GO:0005737">
    <property type="term" value="C:cytoplasm"/>
    <property type="evidence" value="ECO:0007669"/>
    <property type="project" value="UniProtKB-SubCell"/>
</dbReference>
<organism evidence="9 10">
    <name type="scientific">Petrimonas mucosa</name>
    <dbReference type="NCBI Taxonomy" id="1642646"/>
    <lineage>
        <taxon>Bacteria</taxon>
        <taxon>Pseudomonadati</taxon>
        <taxon>Bacteroidota</taxon>
        <taxon>Bacteroidia</taxon>
        <taxon>Bacteroidales</taxon>
        <taxon>Dysgonomonadaceae</taxon>
        <taxon>Petrimonas</taxon>
    </lineage>
</organism>
<comment type="pathway">
    <text evidence="5">Cofactor biosynthesis; pyridoxine 5'-phosphate biosynthesis; pyridoxine 5'-phosphate from D-erythrose 4-phosphate: step 2/5.</text>
</comment>
<keyword evidence="4 5" id="KW-0664">Pyridoxine biosynthesis</keyword>
<feature type="binding site" evidence="5">
    <location>
        <position position="265"/>
    </location>
    <ligand>
        <name>NAD(+)</name>
        <dbReference type="ChEBI" id="CHEBI:57540"/>
    </ligand>
</feature>
<dbReference type="Proteomes" id="UP000178485">
    <property type="component" value="Chromosome i"/>
</dbReference>
<feature type="domain" description="D-isomer specific 2-hydroxyacid dehydrogenase catalytic" evidence="6">
    <location>
        <begin position="18"/>
        <end position="286"/>
    </location>
</feature>
<feature type="binding site" evidence="5">
    <location>
        <position position="183"/>
    </location>
    <ligand>
        <name>NAD(+)</name>
        <dbReference type="ChEBI" id="CHEBI:57540"/>
    </ligand>
</feature>
<dbReference type="Gene3D" id="3.30.1370.170">
    <property type="match status" value="1"/>
</dbReference>
<comment type="catalytic activity">
    <reaction evidence="5">
        <text>4-phospho-D-erythronate + NAD(+) = (R)-3-hydroxy-2-oxo-4-phosphooxybutanoate + NADH + H(+)</text>
        <dbReference type="Rhea" id="RHEA:18829"/>
        <dbReference type="ChEBI" id="CHEBI:15378"/>
        <dbReference type="ChEBI" id="CHEBI:57540"/>
        <dbReference type="ChEBI" id="CHEBI:57945"/>
        <dbReference type="ChEBI" id="CHEBI:58538"/>
        <dbReference type="ChEBI" id="CHEBI:58766"/>
        <dbReference type="EC" id="1.1.1.290"/>
    </reaction>
</comment>
<name>A0A1G4G6X3_9BACT</name>
<gene>
    <name evidence="5 9" type="primary">pdxB</name>
    <name evidence="9" type="ORF">ING2E5A_1462</name>
</gene>
<comment type="subcellular location">
    <subcellularLocation>
        <location evidence="5">Cytoplasm</location>
    </subcellularLocation>
</comment>
<dbReference type="Pfam" id="PF11890">
    <property type="entry name" value="DUF3410"/>
    <property type="match status" value="1"/>
</dbReference>
<dbReference type="HAMAP" id="MF_01825">
    <property type="entry name" value="PdxB"/>
    <property type="match status" value="1"/>
</dbReference>
<reference evidence="9 10" key="1">
    <citation type="submission" date="2016-08" db="EMBL/GenBank/DDBJ databases">
        <authorList>
            <person name="Seilhamer J.J."/>
        </authorList>
    </citation>
    <scope>NUCLEOTIDE SEQUENCE [LARGE SCALE GENOMIC DNA]</scope>
    <source>
        <strain evidence="9">ING2-E5A</strain>
    </source>
</reference>
<comment type="caution">
    <text evidence="5">Lacks conserved residue(s) required for the propagation of feature annotation.</text>
</comment>
<dbReference type="PANTHER" id="PTHR43761">
    <property type="entry name" value="D-ISOMER SPECIFIC 2-HYDROXYACID DEHYDROGENASE FAMILY PROTEIN (AFU_ORTHOLOGUE AFUA_1G13630)"/>
    <property type="match status" value="1"/>
</dbReference>
<dbReference type="GO" id="GO:0051287">
    <property type="term" value="F:NAD binding"/>
    <property type="evidence" value="ECO:0007669"/>
    <property type="project" value="InterPro"/>
</dbReference>
<dbReference type="SUPFAM" id="SSF51735">
    <property type="entry name" value="NAD(P)-binding Rossmann-fold domains"/>
    <property type="match status" value="1"/>
</dbReference>
<dbReference type="EC" id="1.1.1.290" evidence="5"/>
<feature type="active site" evidence="5">
    <location>
        <position position="245"/>
    </location>
</feature>
<dbReference type="UniPathway" id="UPA00244">
    <property type="reaction ID" value="UER00310"/>
</dbReference>
<dbReference type="SUPFAM" id="SSF52283">
    <property type="entry name" value="Formate/glycerate dehydrogenase catalytic domain-like"/>
    <property type="match status" value="1"/>
</dbReference>
<evidence type="ECO:0000259" key="6">
    <source>
        <dbReference type="Pfam" id="PF00389"/>
    </source>
</evidence>
<dbReference type="InterPro" id="IPR020921">
    <property type="entry name" value="Erythronate-4-P_DHase"/>
</dbReference>
<keyword evidence="3 5" id="KW-0520">NAD</keyword>
<dbReference type="EMBL" id="LT608328">
    <property type="protein sequence ID" value="SCM57688.1"/>
    <property type="molecule type" value="Genomic_DNA"/>
</dbReference>
<dbReference type="RefSeq" id="WP_071136803.1">
    <property type="nucleotide sequence ID" value="NZ_DUQN01000058.1"/>
</dbReference>
<evidence type="ECO:0000256" key="1">
    <source>
        <dbReference type="ARBA" id="ARBA00022490"/>
    </source>
</evidence>
<keyword evidence="1 5" id="KW-0963">Cytoplasm</keyword>
<proteinExistence type="inferred from homology"/>
<comment type="similarity">
    <text evidence="5">Belongs to the D-isomer specific 2-hydroxyacid dehydrogenase family. PdxB subfamily.</text>
</comment>
<dbReference type="Gene3D" id="3.40.50.720">
    <property type="entry name" value="NAD(P)-binding Rossmann-like Domain"/>
    <property type="match status" value="2"/>
</dbReference>
<evidence type="ECO:0000256" key="3">
    <source>
        <dbReference type="ARBA" id="ARBA00023027"/>
    </source>
</evidence>
<feature type="binding site" evidence="5">
    <location>
        <position position="146"/>
    </location>
    <ligand>
        <name>NAD(+)</name>
        <dbReference type="ChEBI" id="CHEBI:57540"/>
    </ligand>
</feature>
<feature type="binding site" evidence="5">
    <location>
        <position position="266"/>
    </location>
    <ligand>
        <name>substrate</name>
    </ligand>
</feature>
<comment type="subunit">
    <text evidence="5">Homodimer.</text>
</comment>
<evidence type="ECO:0000259" key="8">
    <source>
        <dbReference type="Pfam" id="PF11890"/>
    </source>
</evidence>
<accession>A0A1G4G6X3</accession>
<feature type="domain" description="Erythronate-4-phosphate dehydrogenase dimerisation" evidence="8">
    <location>
        <begin position="298"/>
        <end position="374"/>
    </location>
</feature>
<dbReference type="InterPro" id="IPR024531">
    <property type="entry name" value="Erythronate-4-P_DHase_dimer"/>
</dbReference>
<feature type="active site" description="Proton donor" evidence="5">
    <location>
        <position position="262"/>
    </location>
</feature>
<dbReference type="PANTHER" id="PTHR43761:SF1">
    <property type="entry name" value="D-ISOMER SPECIFIC 2-HYDROXYACID DEHYDROGENASE CATALYTIC DOMAIN-CONTAINING PROTEIN-RELATED"/>
    <property type="match status" value="1"/>
</dbReference>
<evidence type="ECO:0000256" key="4">
    <source>
        <dbReference type="ARBA" id="ARBA00023096"/>
    </source>
</evidence>
<evidence type="ECO:0000313" key="10">
    <source>
        <dbReference type="Proteomes" id="UP000178485"/>
    </source>
</evidence>
<dbReference type="InterPro" id="IPR006139">
    <property type="entry name" value="D-isomer_2_OHA_DH_cat_dom"/>
</dbReference>